<evidence type="ECO:0000313" key="1">
    <source>
        <dbReference type="EMBL" id="CAE7027079.1"/>
    </source>
</evidence>
<evidence type="ECO:0000313" key="2">
    <source>
        <dbReference type="Proteomes" id="UP000472372"/>
    </source>
</evidence>
<dbReference type="EMBL" id="HG992979">
    <property type="protein sequence ID" value="CAE7027079.1"/>
    <property type="molecule type" value="Genomic_DNA"/>
</dbReference>
<proteinExistence type="predicted"/>
<name>A0A6S6VYD6_9PLEO</name>
<protein>
    <submittedName>
        <fullName evidence="1">Uncharacterized protein</fullName>
    </submittedName>
</protein>
<sequence length="376" mass="41871">MNTYMGGSVAGSYGCTYEAEWTTQIESNPEDAEGHHHILLYGFGSLHIAVKVEVNAYINTDTEVIKDSETKVAEVAQLKTGPKATGTVIRNNSPQNTTVLLAGRLLHHKSMIQLKSNMKQKRVAKHGLEGHPTSLSVSQNIIQADEYSTFSSFVPQPPGKPRAESVHPTSDIDVVFEEAEGDKLTEQLLDAGLRDKDGLLFVGKAKHQSLAQWTPTHQFICTKKFRVATTPYFDLSTLTIPLTACELLTFFPCHIWIPELQNCLSRNQIKGTFRVVFTNYQCDLVIPSRHQTAAGLFSHKDGRACIPLKCEILLDRHCPTNTGSRFHSEFLRTVGAGISRPLDRLYSDQCFAEKFVNEVKDYARSLRDAAKAQAYT</sequence>
<organism evidence="1 2">
    <name type="scientific">Pyrenophora teres f. teres</name>
    <dbReference type="NCBI Taxonomy" id="97479"/>
    <lineage>
        <taxon>Eukaryota</taxon>
        <taxon>Fungi</taxon>
        <taxon>Dikarya</taxon>
        <taxon>Ascomycota</taxon>
        <taxon>Pezizomycotina</taxon>
        <taxon>Dothideomycetes</taxon>
        <taxon>Pleosporomycetidae</taxon>
        <taxon>Pleosporales</taxon>
        <taxon>Pleosporineae</taxon>
        <taxon>Pleosporaceae</taxon>
        <taxon>Pyrenophora</taxon>
    </lineage>
</organism>
<gene>
    <name evidence="1" type="ORF">PTTW11_04185</name>
</gene>
<accession>A0A6S6VYD6</accession>
<dbReference type="Proteomes" id="UP000472372">
    <property type="component" value="Chromosome 3"/>
</dbReference>
<reference evidence="1" key="1">
    <citation type="submission" date="2021-02" db="EMBL/GenBank/DDBJ databases">
        <authorList>
            <person name="Syme A R."/>
            <person name="Syme A R."/>
            <person name="Moolhuijzen P."/>
        </authorList>
    </citation>
    <scope>NUCLEOTIDE SEQUENCE</scope>
    <source>
        <strain evidence="1">W1-1</strain>
    </source>
</reference>
<dbReference type="AlphaFoldDB" id="A0A6S6VYD6"/>